<gene>
    <name evidence="2" type="ORF">LCGC14_1521740</name>
</gene>
<comment type="caution">
    <text evidence="2">The sequence shown here is derived from an EMBL/GenBank/DDBJ whole genome shotgun (WGS) entry which is preliminary data.</text>
</comment>
<keyword evidence="1" id="KW-1133">Transmembrane helix</keyword>
<dbReference type="AlphaFoldDB" id="A0A0F9LZH9"/>
<proteinExistence type="predicted"/>
<keyword evidence="1" id="KW-0812">Transmembrane</keyword>
<protein>
    <submittedName>
        <fullName evidence="2">Uncharacterized protein</fullName>
    </submittedName>
</protein>
<reference evidence="2" key="1">
    <citation type="journal article" date="2015" name="Nature">
        <title>Complex archaea that bridge the gap between prokaryotes and eukaryotes.</title>
        <authorList>
            <person name="Spang A."/>
            <person name="Saw J.H."/>
            <person name="Jorgensen S.L."/>
            <person name="Zaremba-Niedzwiedzka K."/>
            <person name="Martijn J."/>
            <person name="Lind A.E."/>
            <person name="van Eijk R."/>
            <person name="Schleper C."/>
            <person name="Guy L."/>
            <person name="Ettema T.J."/>
        </authorList>
    </citation>
    <scope>NUCLEOTIDE SEQUENCE</scope>
</reference>
<evidence type="ECO:0000313" key="2">
    <source>
        <dbReference type="EMBL" id="KKM62432.1"/>
    </source>
</evidence>
<feature type="transmembrane region" description="Helical" evidence="1">
    <location>
        <begin position="74"/>
        <end position="97"/>
    </location>
</feature>
<name>A0A0F9LZH9_9ZZZZ</name>
<sequence length="136" mass="15821">MNSTIDYNIQASIFGSLITIFFIITIYPCFWTCIDLRGDYLFWTLIQNVLMYSFIISLISIIITGIIFSTFNLWPFFSALLWIIITITCVTILFLAIKIHEHNEYKRIGDLPGEQENLMCDRCFKYNDCSCCSCCS</sequence>
<accession>A0A0F9LZH9</accession>
<dbReference type="EMBL" id="LAZR01011296">
    <property type="protein sequence ID" value="KKM62432.1"/>
    <property type="molecule type" value="Genomic_DNA"/>
</dbReference>
<feature type="transmembrane region" description="Helical" evidence="1">
    <location>
        <begin position="12"/>
        <end position="33"/>
    </location>
</feature>
<feature type="transmembrane region" description="Helical" evidence="1">
    <location>
        <begin position="40"/>
        <end position="68"/>
    </location>
</feature>
<keyword evidence="1" id="KW-0472">Membrane</keyword>
<evidence type="ECO:0000256" key="1">
    <source>
        <dbReference type="SAM" id="Phobius"/>
    </source>
</evidence>
<organism evidence="2">
    <name type="scientific">marine sediment metagenome</name>
    <dbReference type="NCBI Taxonomy" id="412755"/>
    <lineage>
        <taxon>unclassified sequences</taxon>
        <taxon>metagenomes</taxon>
        <taxon>ecological metagenomes</taxon>
    </lineage>
</organism>